<comment type="caution">
    <text evidence="6">The sequence shown here is derived from an EMBL/GenBank/DDBJ whole genome shotgun (WGS) entry which is preliminary data.</text>
</comment>
<dbReference type="Proteomes" id="UP000824176">
    <property type="component" value="Unassembled WGS sequence"/>
</dbReference>
<evidence type="ECO:0000313" key="6">
    <source>
        <dbReference type="EMBL" id="HIZ89249.1"/>
    </source>
</evidence>
<sequence length="187" mass="22781">RHDKCINIKPTRERNNIDIVPALQYRNYTQDFYKNEENYIEGTFIKTDKGEEIINYPFKHLENSYIKHDKTYRRYRKLVRIMKYLMYDMQKENIAEAKNVSSFKVESLLFNVNNMYYITNSNMKLGEHFQEILNILWQMLLSDTNNRWVEANGIKPLFLNNLSLIDTEKQKYVSFISKLKYYFRYFG</sequence>
<dbReference type="Pfam" id="PF26305">
    <property type="entry name" value="CD_NTase_C"/>
    <property type="match status" value="1"/>
</dbReference>
<proteinExistence type="predicted"/>
<evidence type="ECO:0000313" key="7">
    <source>
        <dbReference type="Proteomes" id="UP000824176"/>
    </source>
</evidence>
<protein>
    <recommendedName>
        <fullName evidence="5">cGAS/DncV-like nucleotidyltransferase C-terminal helical domain-containing protein</fullName>
    </recommendedName>
</protein>
<keyword evidence="1" id="KW-0808">Transferase</keyword>
<keyword evidence="2" id="KW-0548">Nucleotidyltransferase</keyword>
<dbReference type="InterPro" id="IPR058909">
    <property type="entry name" value="CD_NTase_C"/>
</dbReference>
<feature type="non-terminal residue" evidence="6">
    <location>
        <position position="1"/>
    </location>
</feature>
<evidence type="ECO:0000256" key="1">
    <source>
        <dbReference type="ARBA" id="ARBA00022679"/>
    </source>
</evidence>
<accession>A0A9D2GTU1</accession>
<reference evidence="6" key="2">
    <citation type="submission" date="2021-04" db="EMBL/GenBank/DDBJ databases">
        <authorList>
            <person name="Gilroy R."/>
        </authorList>
    </citation>
    <scope>NUCLEOTIDE SEQUENCE</scope>
    <source>
        <strain evidence="6">ChiW4-1371</strain>
    </source>
</reference>
<evidence type="ECO:0000259" key="5">
    <source>
        <dbReference type="Pfam" id="PF26305"/>
    </source>
</evidence>
<reference evidence="6" key="1">
    <citation type="journal article" date="2021" name="PeerJ">
        <title>Extensive microbial diversity within the chicken gut microbiome revealed by metagenomics and culture.</title>
        <authorList>
            <person name="Gilroy R."/>
            <person name="Ravi A."/>
            <person name="Getino M."/>
            <person name="Pursley I."/>
            <person name="Horton D.L."/>
            <person name="Alikhan N.F."/>
            <person name="Baker D."/>
            <person name="Gharbi K."/>
            <person name="Hall N."/>
            <person name="Watson M."/>
            <person name="Adriaenssens E.M."/>
            <person name="Foster-Nyarko E."/>
            <person name="Jarju S."/>
            <person name="Secka A."/>
            <person name="Antonio M."/>
            <person name="Oren A."/>
            <person name="Chaudhuri R.R."/>
            <person name="La Ragione R."/>
            <person name="Hildebrand F."/>
            <person name="Pallen M.J."/>
        </authorList>
    </citation>
    <scope>NUCLEOTIDE SEQUENCE</scope>
    <source>
        <strain evidence="6">ChiW4-1371</strain>
    </source>
</reference>
<gene>
    <name evidence="6" type="ORF">H9804_04830</name>
</gene>
<keyword evidence="4" id="KW-0051">Antiviral defense</keyword>
<name>A0A9D2GTU1_9BACT</name>
<keyword evidence="3" id="KW-0547">Nucleotide-binding</keyword>
<feature type="domain" description="cGAS/DncV-like nucleotidyltransferase C-terminal helical" evidence="5">
    <location>
        <begin position="63"/>
        <end position="182"/>
    </location>
</feature>
<evidence type="ECO:0000256" key="2">
    <source>
        <dbReference type="ARBA" id="ARBA00022695"/>
    </source>
</evidence>
<dbReference type="AlphaFoldDB" id="A0A9D2GTU1"/>
<organism evidence="6 7">
    <name type="scientific">Candidatus Mucispirillum faecigallinarum</name>
    <dbReference type="NCBI Taxonomy" id="2838699"/>
    <lineage>
        <taxon>Bacteria</taxon>
        <taxon>Pseudomonadati</taxon>
        <taxon>Deferribacterota</taxon>
        <taxon>Deferribacteres</taxon>
        <taxon>Deferribacterales</taxon>
        <taxon>Mucispirillaceae</taxon>
        <taxon>Mucispirillum</taxon>
    </lineage>
</organism>
<evidence type="ECO:0000256" key="4">
    <source>
        <dbReference type="ARBA" id="ARBA00023118"/>
    </source>
</evidence>
<dbReference type="EMBL" id="DXAQ01000076">
    <property type="protein sequence ID" value="HIZ89249.1"/>
    <property type="molecule type" value="Genomic_DNA"/>
</dbReference>
<evidence type="ECO:0000256" key="3">
    <source>
        <dbReference type="ARBA" id="ARBA00022741"/>
    </source>
</evidence>